<protein>
    <submittedName>
        <fullName evidence="1">Uncharacterized protein</fullName>
    </submittedName>
</protein>
<dbReference type="Proteomes" id="UP001055439">
    <property type="component" value="Chromosome 8"/>
</dbReference>
<proteinExistence type="predicted"/>
<organism evidence="1 2">
    <name type="scientific">Musa troglodytarum</name>
    <name type="common">fe'i banana</name>
    <dbReference type="NCBI Taxonomy" id="320322"/>
    <lineage>
        <taxon>Eukaryota</taxon>
        <taxon>Viridiplantae</taxon>
        <taxon>Streptophyta</taxon>
        <taxon>Embryophyta</taxon>
        <taxon>Tracheophyta</taxon>
        <taxon>Spermatophyta</taxon>
        <taxon>Magnoliopsida</taxon>
        <taxon>Liliopsida</taxon>
        <taxon>Zingiberales</taxon>
        <taxon>Musaceae</taxon>
        <taxon>Musa</taxon>
    </lineage>
</organism>
<evidence type="ECO:0000313" key="2">
    <source>
        <dbReference type="Proteomes" id="UP001055439"/>
    </source>
</evidence>
<reference evidence="1" key="1">
    <citation type="submission" date="2022-05" db="EMBL/GenBank/DDBJ databases">
        <title>The Musa troglodytarum L. genome provides insights into the mechanism of non-climacteric behaviour and enrichment of carotenoids.</title>
        <authorList>
            <person name="Wang J."/>
        </authorList>
    </citation>
    <scope>NUCLEOTIDE SEQUENCE</scope>
    <source>
        <tissue evidence="1">Leaf</tissue>
    </source>
</reference>
<accession>A0A9E7H528</accession>
<dbReference type="AlphaFoldDB" id="A0A9E7H528"/>
<name>A0A9E7H528_9LILI</name>
<dbReference type="EMBL" id="CP097510">
    <property type="protein sequence ID" value="URE26911.1"/>
    <property type="molecule type" value="Genomic_DNA"/>
</dbReference>
<evidence type="ECO:0000313" key="1">
    <source>
        <dbReference type="EMBL" id="URE26911.1"/>
    </source>
</evidence>
<gene>
    <name evidence="1" type="ORF">MUK42_18586</name>
</gene>
<keyword evidence="2" id="KW-1185">Reference proteome</keyword>
<sequence>MAMVVPRILTFWIHKQHRILRMKPRRTSMDYVLIFGHLVALPEERRPTPVISENRGRSMLLCDGLVNNVGSSTAPGRDSSPCTFPKVGHGRSPRHLSFGHLSFLSPLSAMQVSLASSPAAVVSVLQSPQGIEGLKKWLPRRTRSME</sequence>